<feature type="domain" description="Glycoside hydrolase family 20 catalytic" evidence="13">
    <location>
        <begin position="22"/>
        <end position="344"/>
    </location>
</feature>
<evidence type="ECO:0000256" key="10">
    <source>
        <dbReference type="ARBA" id="ARBA00053719"/>
    </source>
</evidence>
<dbReference type="GO" id="GO:0005975">
    <property type="term" value="P:carbohydrate metabolic process"/>
    <property type="evidence" value="ECO:0007669"/>
    <property type="project" value="InterPro"/>
</dbReference>
<evidence type="ECO:0000256" key="3">
    <source>
        <dbReference type="ARBA" id="ARBA00012663"/>
    </source>
</evidence>
<dbReference type="GO" id="GO:0004563">
    <property type="term" value="F:beta-N-acetylhexosaminidase activity"/>
    <property type="evidence" value="ECO:0007669"/>
    <property type="project" value="UniProtKB-EC"/>
</dbReference>
<gene>
    <name evidence="14" type="ORF">SBAD_LOCUS5580</name>
</gene>
<keyword evidence="6" id="KW-0325">Glycoprotein</keyword>
<comment type="function">
    <text evidence="10">Responsible for the degradation of GM2 gangliosides, and a variety of other molecules containing terminal N-acetyl hexosamines. Degrades chitotriose.</text>
</comment>
<dbReference type="SUPFAM" id="SSF51445">
    <property type="entry name" value="(Trans)glycosidases"/>
    <property type="match status" value="1"/>
</dbReference>
<feature type="active site" description="Proton donor" evidence="12">
    <location>
        <position position="178"/>
    </location>
</feature>
<dbReference type="InterPro" id="IPR025705">
    <property type="entry name" value="Beta_hexosaminidase_sua/sub"/>
</dbReference>
<dbReference type="Pfam" id="PF00728">
    <property type="entry name" value="Glyco_hydro_20"/>
    <property type="match status" value="1"/>
</dbReference>
<evidence type="ECO:0000313" key="14">
    <source>
        <dbReference type="EMBL" id="VDP07652.1"/>
    </source>
</evidence>
<dbReference type="Proteomes" id="UP000270296">
    <property type="component" value="Unassembled WGS sequence"/>
</dbReference>
<comment type="catalytic activity">
    <reaction evidence="1">
        <text>Hydrolysis of terminal non-reducing N-acetyl-D-hexosamine residues in N-acetyl-beta-D-hexosaminides.</text>
        <dbReference type="EC" id="3.2.1.52"/>
    </reaction>
</comment>
<dbReference type="FunFam" id="3.20.20.80:FF:000063">
    <property type="entry name" value="Beta-hexosaminidase"/>
    <property type="match status" value="1"/>
</dbReference>
<dbReference type="PANTHER" id="PTHR22600">
    <property type="entry name" value="BETA-HEXOSAMINIDASE"/>
    <property type="match status" value="1"/>
</dbReference>
<dbReference type="GO" id="GO:0016020">
    <property type="term" value="C:membrane"/>
    <property type="evidence" value="ECO:0007669"/>
    <property type="project" value="TreeGrafter"/>
</dbReference>
<dbReference type="EC" id="3.2.1.52" evidence="3"/>
<keyword evidence="5" id="KW-0378">Hydrolase</keyword>
<evidence type="ECO:0000256" key="5">
    <source>
        <dbReference type="ARBA" id="ARBA00022801"/>
    </source>
</evidence>
<dbReference type="InterPro" id="IPR017853">
    <property type="entry name" value="GH"/>
</dbReference>
<evidence type="ECO:0000256" key="7">
    <source>
        <dbReference type="ARBA" id="ARBA00023295"/>
    </source>
</evidence>
<organism evidence="14 15">
    <name type="scientific">Soboliphyme baturini</name>
    <dbReference type="NCBI Taxonomy" id="241478"/>
    <lineage>
        <taxon>Eukaryota</taxon>
        <taxon>Metazoa</taxon>
        <taxon>Ecdysozoa</taxon>
        <taxon>Nematoda</taxon>
        <taxon>Enoplea</taxon>
        <taxon>Dorylaimia</taxon>
        <taxon>Dioctophymatida</taxon>
        <taxon>Dioctophymatoidea</taxon>
        <taxon>Soboliphymatidae</taxon>
        <taxon>Soboliphyme</taxon>
    </lineage>
</organism>
<dbReference type="EMBL" id="UZAM01009091">
    <property type="protein sequence ID" value="VDP07652.1"/>
    <property type="molecule type" value="Genomic_DNA"/>
</dbReference>
<keyword evidence="4" id="KW-0732">Signal</keyword>
<dbReference type="GO" id="GO:0005764">
    <property type="term" value="C:lysosome"/>
    <property type="evidence" value="ECO:0007669"/>
    <property type="project" value="TreeGrafter"/>
</dbReference>
<evidence type="ECO:0000256" key="1">
    <source>
        <dbReference type="ARBA" id="ARBA00001231"/>
    </source>
</evidence>
<dbReference type="GO" id="GO:0006689">
    <property type="term" value="P:ganglioside catabolic process"/>
    <property type="evidence" value="ECO:0007669"/>
    <property type="project" value="TreeGrafter"/>
</dbReference>
<dbReference type="PANTHER" id="PTHR22600:SF21">
    <property type="entry name" value="BETA-HEXOSAMINIDASE A"/>
    <property type="match status" value="1"/>
</dbReference>
<keyword evidence="7" id="KW-0326">Glycosidase</keyword>
<dbReference type="AlphaFoldDB" id="A0A3P8A385"/>
<dbReference type="Gene3D" id="3.20.20.80">
    <property type="entry name" value="Glycosidases"/>
    <property type="match status" value="1"/>
</dbReference>
<evidence type="ECO:0000256" key="9">
    <source>
        <dbReference type="ARBA" id="ARBA00033000"/>
    </source>
</evidence>
<evidence type="ECO:0000256" key="2">
    <source>
        <dbReference type="ARBA" id="ARBA00006285"/>
    </source>
</evidence>
<evidence type="ECO:0000256" key="6">
    <source>
        <dbReference type="ARBA" id="ARBA00023180"/>
    </source>
</evidence>
<evidence type="ECO:0000259" key="13">
    <source>
        <dbReference type="Pfam" id="PF00728"/>
    </source>
</evidence>
<dbReference type="PRINTS" id="PR00738">
    <property type="entry name" value="GLHYDRLASE20"/>
</dbReference>
<keyword evidence="15" id="KW-1185">Reference proteome</keyword>
<evidence type="ECO:0000256" key="11">
    <source>
        <dbReference type="ARBA" id="ARBA00069988"/>
    </source>
</evidence>
<evidence type="ECO:0000313" key="15">
    <source>
        <dbReference type="Proteomes" id="UP000270296"/>
    </source>
</evidence>
<dbReference type="InterPro" id="IPR015883">
    <property type="entry name" value="Glyco_hydro_20_cat"/>
</dbReference>
<dbReference type="OrthoDB" id="428480at2759"/>
<proteinExistence type="inferred from homology"/>
<protein>
    <recommendedName>
        <fullName evidence="11">Beta-hexosaminidase A</fullName>
        <ecNumber evidence="3">3.2.1.52</ecNumber>
    </recommendedName>
    <alternativeName>
        <fullName evidence="8">Beta-N-acetylhexosaminidase</fullName>
    </alternativeName>
    <alternativeName>
        <fullName evidence="9">N-acetyl-beta-glucosaminidase</fullName>
    </alternativeName>
</protein>
<sequence>MPYSFTFQLLIQSAFIEDWPRFAHRGVLLDTSRHFLPVSVIKTNLELMAQNKFNVFHWHIVDDQSFPYRSELFPNLADKGAFSRRHVYSLDEIRALVEFAAVRGIRVLPEFDTPGHTLSWGNAVAGLLTECFDSSSKPIGTFGPIDPTNPVNYDFLLALVSEIRSVFPEEFFHLGGDEVSFDCWRSNPSVIEFMKQVGYGTDYSRLQNYYFQRLLDVIKAAGLYDNFLVWQEVFDNNNTLSSDIFVHVWKGYSNLEWGRTLQSVTAKGLPAILSSCWYLNYIRYGVDWQAFYDCDPHSFKGTDEQKKLVLGGEACMWGEYVDKTNVIPLLWPRASAVAERLWSSADVRDTTLAASRLDEHRCRMLR</sequence>
<accession>A0A3P8A385</accession>
<evidence type="ECO:0000256" key="8">
    <source>
        <dbReference type="ARBA" id="ARBA00030512"/>
    </source>
</evidence>
<dbReference type="GO" id="GO:0030203">
    <property type="term" value="P:glycosaminoglycan metabolic process"/>
    <property type="evidence" value="ECO:0007669"/>
    <property type="project" value="TreeGrafter"/>
</dbReference>
<reference evidence="14 15" key="1">
    <citation type="submission" date="2018-11" db="EMBL/GenBank/DDBJ databases">
        <authorList>
            <consortium name="Pathogen Informatics"/>
        </authorList>
    </citation>
    <scope>NUCLEOTIDE SEQUENCE [LARGE SCALE GENOMIC DNA]</scope>
</reference>
<evidence type="ECO:0000256" key="12">
    <source>
        <dbReference type="PIRSR" id="PIRSR625705-1"/>
    </source>
</evidence>
<comment type="similarity">
    <text evidence="2">Belongs to the glycosyl hydrolase 20 family.</text>
</comment>
<name>A0A3P8A385_9BILA</name>
<evidence type="ECO:0000256" key="4">
    <source>
        <dbReference type="ARBA" id="ARBA00022729"/>
    </source>
</evidence>
<dbReference type="CDD" id="cd06562">
    <property type="entry name" value="GH20_HexA_HexB-like"/>
    <property type="match status" value="1"/>
</dbReference>